<name>A0A421DQ33_9GAMM</name>
<dbReference type="RefSeq" id="WP_121574517.1">
    <property type="nucleotide sequence ID" value="NZ_MJLZ01000012.1"/>
</dbReference>
<sequence length="190" mass="21872">MNDDPSGLDWINWWIGDCGLQADPVWDEKHFFTPQMRHFIHANPAVFCRYFNLPVQLPPKPEPSLMRLGTLGVGQRAQVLHLMAVVCQPVDRQRKATADQVTWCQRLARALRPGLWLPDCCTFSDDSDALALLRARYGELCWPRLRLLYPRDLTDRCPDFRQSLPTGRLNALCDALIWKVATPEYNETIP</sequence>
<proteinExistence type="predicted"/>
<comment type="caution">
    <text evidence="1">The sequence shown here is derived from an EMBL/GenBank/DDBJ whole genome shotgun (WGS) entry which is preliminary data.</text>
</comment>
<dbReference type="EMBL" id="MJLZ01000012">
    <property type="protein sequence ID" value="RLM25302.1"/>
    <property type="molecule type" value="Genomic_DNA"/>
</dbReference>
<protein>
    <recommendedName>
        <fullName evidence="3">Type III secretion protein</fullName>
    </recommendedName>
</protein>
<gene>
    <name evidence="1" type="ORF">BIY29_07250</name>
</gene>
<dbReference type="OrthoDB" id="7013311at2"/>
<evidence type="ECO:0000313" key="2">
    <source>
        <dbReference type="Proteomes" id="UP000285648"/>
    </source>
</evidence>
<evidence type="ECO:0000313" key="1">
    <source>
        <dbReference type="EMBL" id="RLM25302.1"/>
    </source>
</evidence>
<keyword evidence="2" id="KW-1185">Reference proteome</keyword>
<dbReference type="AlphaFoldDB" id="A0A421DQ33"/>
<dbReference type="Proteomes" id="UP000285648">
    <property type="component" value="Unassembled WGS sequence"/>
</dbReference>
<evidence type="ECO:0008006" key="3">
    <source>
        <dbReference type="Google" id="ProtNLM"/>
    </source>
</evidence>
<organism evidence="1 2">
    <name type="scientific">Brenneria alni</name>
    <dbReference type="NCBI Taxonomy" id="71656"/>
    <lineage>
        <taxon>Bacteria</taxon>
        <taxon>Pseudomonadati</taxon>
        <taxon>Pseudomonadota</taxon>
        <taxon>Gammaproteobacteria</taxon>
        <taxon>Enterobacterales</taxon>
        <taxon>Pectobacteriaceae</taxon>
        <taxon>Brenneria</taxon>
    </lineage>
</organism>
<reference evidence="1 2" key="1">
    <citation type="submission" date="2016-09" db="EMBL/GenBank/DDBJ databases">
        <authorList>
            <person name="Doonan J."/>
            <person name="Pachebat J.A."/>
            <person name="Golyshin P.N."/>
            <person name="Denman S."/>
            <person name="Mcdonald J.E."/>
        </authorList>
    </citation>
    <scope>NUCLEOTIDE SEQUENCE [LARGE SCALE GENOMIC DNA]</scope>
    <source>
        <strain evidence="1 2">NCPPB 3934</strain>
    </source>
</reference>
<accession>A0A421DQ33</accession>